<sequence length="226" mass="24280">MEERAAGASRPVRVSLVEDEALVRSLLGSTLEAEPGIRVVHSVAGAQEAALTIVRGSTDVAVLDVNLEDGNGVSLGLRLQRTSPELAVVLLSSEDVMGLFDSVQEQVTRPWSYLSKRSSFTEHVLVDAVRAAARGEVVIDPYLVARSTPRAGSLLERLTDGQLRVLRLVAEGFSNQSIAERLEVGERTVESHLLAIYRRLGIDDVGTNRRVAAVLAFVAQTGRNGG</sequence>
<dbReference type="PROSITE" id="PS00622">
    <property type="entry name" value="HTH_LUXR_1"/>
    <property type="match status" value="1"/>
</dbReference>
<dbReference type="AlphaFoldDB" id="A0A3M2JIE9"/>
<proteinExistence type="predicted"/>
<comment type="caution">
    <text evidence="5">The sequence shown here is derived from an EMBL/GenBank/DDBJ whole genome shotgun (WGS) entry which is preliminary data.</text>
</comment>
<reference evidence="5 6" key="1">
    <citation type="submission" date="2018-10" db="EMBL/GenBank/DDBJ databases">
        <title>Isolation, diversity and antifungal activity of actinobacteria from wheat.</title>
        <authorList>
            <person name="Han C."/>
        </authorList>
    </citation>
    <scope>NUCLEOTIDE SEQUENCE [LARGE SCALE GENOMIC DNA]</scope>
    <source>
        <strain evidence="5 6">NEAU-YY56</strain>
    </source>
</reference>
<keyword evidence="6" id="KW-1185">Reference proteome</keyword>
<dbReference type="GO" id="GO:0006355">
    <property type="term" value="P:regulation of DNA-templated transcription"/>
    <property type="evidence" value="ECO:0007669"/>
    <property type="project" value="InterPro"/>
</dbReference>
<name>A0A3M2JIE9_9CELL</name>
<dbReference type="Pfam" id="PF00072">
    <property type="entry name" value="Response_reg"/>
    <property type="match status" value="1"/>
</dbReference>
<dbReference type="SMART" id="SM00421">
    <property type="entry name" value="HTH_LUXR"/>
    <property type="match status" value="1"/>
</dbReference>
<dbReference type="Pfam" id="PF00196">
    <property type="entry name" value="GerE"/>
    <property type="match status" value="1"/>
</dbReference>
<dbReference type="GO" id="GO:0003677">
    <property type="term" value="F:DNA binding"/>
    <property type="evidence" value="ECO:0007669"/>
    <property type="project" value="UniProtKB-KW"/>
</dbReference>
<dbReference type="InterPro" id="IPR039420">
    <property type="entry name" value="WalR-like"/>
</dbReference>
<dbReference type="CDD" id="cd06170">
    <property type="entry name" value="LuxR_C_like"/>
    <property type="match status" value="1"/>
</dbReference>
<gene>
    <name evidence="5" type="ORF">EBM89_06920</name>
</gene>
<evidence type="ECO:0000256" key="1">
    <source>
        <dbReference type="ARBA" id="ARBA00023125"/>
    </source>
</evidence>
<keyword evidence="1 5" id="KW-0238">DNA-binding</keyword>
<dbReference type="Gene3D" id="3.40.50.2300">
    <property type="match status" value="1"/>
</dbReference>
<dbReference type="InterPro" id="IPR000792">
    <property type="entry name" value="Tscrpt_reg_LuxR_C"/>
</dbReference>
<dbReference type="OrthoDB" id="5145487at2"/>
<feature type="modified residue" description="4-aspartylphosphate" evidence="2">
    <location>
        <position position="64"/>
    </location>
</feature>
<dbReference type="PANTHER" id="PTHR43214">
    <property type="entry name" value="TWO-COMPONENT RESPONSE REGULATOR"/>
    <property type="match status" value="1"/>
</dbReference>
<dbReference type="InterPro" id="IPR016032">
    <property type="entry name" value="Sig_transdc_resp-reg_C-effctor"/>
</dbReference>
<dbReference type="InterPro" id="IPR001789">
    <property type="entry name" value="Sig_transdc_resp-reg_receiver"/>
</dbReference>
<evidence type="ECO:0000313" key="6">
    <source>
        <dbReference type="Proteomes" id="UP000269289"/>
    </source>
</evidence>
<dbReference type="PRINTS" id="PR00038">
    <property type="entry name" value="HTHLUXR"/>
</dbReference>
<dbReference type="PANTHER" id="PTHR43214:SF42">
    <property type="entry name" value="TRANSCRIPTIONAL REGULATORY PROTEIN DESR"/>
    <property type="match status" value="1"/>
</dbReference>
<dbReference type="PROSITE" id="PS50110">
    <property type="entry name" value="RESPONSE_REGULATORY"/>
    <property type="match status" value="1"/>
</dbReference>
<dbReference type="GO" id="GO:0000160">
    <property type="term" value="P:phosphorelay signal transduction system"/>
    <property type="evidence" value="ECO:0007669"/>
    <property type="project" value="InterPro"/>
</dbReference>
<dbReference type="Proteomes" id="UP000269289">
    <property type="component" value="Unassembled WGS sequence"/>
</dbReference>
<accession>A0A3M2JIE9</accession>
<evidence type="ECO:0000259" key="3">
    <source>
        <dbReference type="PROSITE" id="PS50043"/>
    </source>
</evidence>
<dbReference type="SMART" id="SM00448">
    <property type="entry name" value="REC"/>
    <property type="match status" value="1"/>
</dbReference>
<feature type="domain" description="Response regulatory" evidence="4">
    <location>
        <begin position="13"/>
        <end position="131"/>
    </location>
</feature>
<dbReference type="InterPro" id="IPR011006">
    <property type="entry name" value="CheY-like_superfamily"/>
</dbReference>
<protein>
    <submittedName>
        <fullName evidence="5">DNA-binding response regulator</fullName>
    </submittedName>
</protein>
<dbReference type="SUPFAM" id="SSF52172">
    <property type="entry name" value="CheY-like"/>
    <property type="match status" value="1"/>
</dbReference>
<keyword evidence="2" id="KW-0597">Phosphoprotein</keyword>
<dbReference type="EMBL" id="RFFI01000028">
    <property type="protein sequence ID" value="RMI12854.1"/>
    <property type="molecule type" value="Genomic_DNA"/>
</dbReference>
<feature type="domain" description="HTH luxR-type" evidence="3">
    <location>
        <begin position="151"/>
        <end position="220"/>
    </location>
</feature>
<organism evidence="5 6">
    <name type="scientific">Cellulomonas triticagri</name>
    <dbReference type="NCBI Taxonomy" id="2483352"/>
    <lineage>
        <taxon>Bacteria</taxon>
        <taxon>Bacillati</taxon>
        <taxon>Actinomycetota</taxon>
        <taxon>Actinomycetes</taxon>
        <taxon>Micrococcales</taxon>
        <taxon>Cellulomonadaceae</taxon>
        <taxon>Cellulomonas</taxon>
    </lineage>
</organism>
<evidence type="ECO:0000256" key="2">
    <source>
        <dbReference type="PROSITE-ProRule" id="PRU00169"/>
    </source>
</evidence>
<evidence type="ECO:0000259" key="4">
    <source>
        <dbReference type="PROSITE" id="PS50110"/>
    </source>
</evidence>
<evidence type="ECO:0000313" key="5">
    <source>
        <dbReference type="EMBL" id="RMI12854.1"/>
    </source>
</evidence>
<dbReference type="PROSITE" id="PS50043">
    <property type="entry name" value="HTH_LUXR_2"/>
    <property type="match status" value="1"/>
</dbReference>
<dbReference type="SUPFAM" id="SSF46894">
    <property type="entry name" value="C-terminal effector domain of the bipartite response regulators"/>
    <property type="match status" value="1"/>
</dbReference>